<dbReference type="EMBL" id="JAXQNO010000005">
    <property type="protein sequence ID" value="KAK4797952.1"/>
    <property type="molecule type" value="Genomic_DNA"/>
</dbReference>
<organism evidence="3 4">
    <name type="scientific">Trapa natans</name>
    <name type="common">Water chestnut</name>
    <dbReference type="NCBI Taxonomy" id="22666"/>
    <lineage>
        <taxon>Eukaryota</taxon>
        <taxon>Viridiplantae</taxon>
        <taxon>Streptophyta</taxon>
        <taxon>Embryophyta</taxon>
        <taxon>Tracheophyta</taxon>
        <taxon>Spermatophyta</taxon>
        <taxon>Magnoliopsida</taxon>
        <taxon>eudicotyledons</taxon>
        <taxon>Gunneridae</taxon>
        <taxon>Pentapetalae</taxon>
        <taxon>rosids</taxon>
        <taxon>malvids</taxon>
        <taxon>Myrtales</taxon>
        <taxon>Lythraceae</taxon>
        <taxon>Trapa</taxon>
    </lineage>
</organism>
<feature type="domain" description="Glutaredoxin" evidence="2">
    <location>
        <begin position="114"/>
        <end position="181"/>
    </location>
</feature>
<dbReference type="Pfam" id="PF23733">
    <property type="entry name" value="GRXCR1-2_C"/>
    <property type="match status" value="1"/>
</dbReference>
<dbReference type="InterPro" id="IPR036249">
    <property type="entry name" value="Thioredoxin-like_sf"/>
</dbReference>
<dbReference type="PROSITE" id="PS51354">
    <property type="entry name" value="GLUTAREDOXIN_2"/>
    <property type="match status" value="1"/>
</dbReference>
<evidence type="ECO:0000256" key="1">
    <source>
        <dbReference type="SAM" id="MobiDB-lite"/>
    </source>
</evidence>
<comment type="caution">
    <text evidence="3">The sequence shown here is derived from an EMBL/GenBank/DDBJ whole genome shotgun (WGS) entry which is preliminary data.</text>
</comment>
<gene>
    <name evidence="3" type="ORF">SAY86_030278</name>
</gene>
<dbReference type="Proteomes" id="UP001346149">
    <property type="component" value="Unassembled WGS sequence"/>
</dbReference>
<keyword evidence="4" id="KW-1185">Reference proteome</keyword>
<name>A0AAN7M4T3_TRANT</name>
<dbReference type="InterPro" id="IPR002109">
    <property type="entry name" value="Glutaredoxin"/>
</dbReference>
<evidence type="ECO:0000259" key="2">
    <source>
        <dbReference type="Pfam" id="PF00462"/>
    </source>
</evidence>
<proteinExistence type="predicted"/>
<dbReference type="PANTHER" id="PTHR45669">
    <property type="entry name" value="GLUTAREDOXIN DOMAIN-CONTAINING CYSTEINE-RICH PROTEIN CG12206-RELATED"/>
    <property type="match status" value="1"/>
</dbReference>
<dbReference type="Gene3D" id="3.40.30.10">
    <property type="entry name" value="Glutaredoxin"/>
    <property type="match status" value="1"/>
</dbReference>
<reference evidence="3 4" key="1">
    <citation type="journal article" date="2023" name="Hortic Res">
        <title>Pangenome of water caltrop reveals structural variations and asymmetric subgenome divergence after allopolyploidization.</title>
        <authorList>
            <person name="Zhang X."/>
            <person name="Chen Y."/>
            <person name="Wang L."/>
            <person name="Yuan Y."/>
            <person name="Fang M."/>
            <person name="Shi L."/>
            <person name="Lu R."/>
            <person name="Comes H.P."/>
            <person name="Ma Y."/>
            <person name="Chen Y."/>
            <person name="Huang G."/>
            <person name="Zhou Y."/>
            <person name="Zheng Z."/>
            <person name="Qiu Y."/>
        </authorList>
    </citation>
    <scope>NUCLEOTIDE SEQUENCE [LARGE SCALE GENOMIC DNA]</scope>
    <source>
        <strain evidence="3">F231</strain>
    </source>
</reference>
<accession>A0AAN7M4T3</accession>
<feature type="compositionally biased region" description="Polar residues" evidence="1">
    <location>
        <begin position="28"/>
        <end position="41"/>
    </location>
</feature>
<dbReference type="AlphaFoldDB" id="A0AAN7M4T3"/>
<dbReference type="CDD" id="cd03031">
    <property type="entry name" value="GRX_GRX_like"/>
    <property type="match status" value="1"/>
</dbReference>
<dbReference type="PANTHER" id="PTHR45669:SF17">
    <property type="entry name" value="GLUTAREDOXIN DOMAIN-CONTAINING PROTEIN"/>
    <property type="match status" value="1"/>
</dbReference>
<feature type="region of interest" description="Disordered" evidence="1">
    <location>
        <begin position="70"/>
        <end position="103"/>
    </location>
</feature>
<dbReference type="Pfam" id="PF00462">
    <property type="entry name" value="Glutaredoxin"/>
    <property type="match status" value="1"/>
</dbReference>
<feature type="region of interest" description="Disordered" evidence="1">
    <location>
        <begin position="17"/>
        <end position="41"/>
    </location>
</feature>
<evidence type="ECO:0000313" key="4">
    <source>
        <dbReference type="Proteomes" id="UP001346149"/>
    </source>
</evidence>
<sequence>MANVDKKYAKPKTFFFNRSHTMHGKPTESAQRSLPDTSSLERGNSFKKFSNSFKGKIRKLYSLFESSKSSSRLPNEKAPQHTSRLKNTKSFGSSRSGGGGCSSIKLPGTDDRIVVYFTSLRGIRRTYEDCYTVRMIFKGFRVWVDERDISMDMAYKKELQNIVGCNEKPLSLPQVFIGGKHMGGADVIRQFYETGELARILKGYPKMLPGFACDYCGGVRFMLCTNCSGSRKVFDENERELKRCLECNENGLIRCPRCCS</sequence>
<protein>
    <recommendedName>
        <fullName evidence="2">Glutaredoxin domain-containing protein</fullName>
    </recommendedName>
</protein>
<evidence type="ECO:0000313" key="3">
    <source>
        <dbReference type="EMBL" id="KAK4797952.1"/>
    </source>
</evidence>
<dbReference type="SUPFAM" id="SSF52833">
    <property type="entry name" value="Thioredoxin-like"/>
    <property type="match status" value="1"/>
</dbReference>